<dbReference type="SUPFAM" id="SSF103481">
    <property type="entry name" value="Multidrug resistance efflux transporter EmrE"/>
    <property type="match status" value="2"/>
</dbReference>
<dbReference type="PANTHER" id="PTHR22911">
    <property type="entry name" value="ACYL-MALONYL CONDENSING ENZYME-RELATED"/>
    <property type="match status" value="1"/>
</dbReference>
<feature type="domain" description="EamA" evidence="3">
    <location>
        <begin position="159"/>
        <end position="296"/>
    </location>
</feature>
<keyword evidence="2" id="KW-0472">Membrane</keyword>
<evidence type="ECO:0000256" key="2">
    <source>
        <dbReference type="SAM" id="Phobius"/>
    </source>
</evidence>
<feature type="transmembrane region" description="Helical" evidence="2">
    <location>
        <begin position="34"/>
        <end position="56"/>
    </location>
</feature>
<dbReference type="InterPro" id="IPR000620">
    <property type="entry name" value="EamA_dom"/>
</dbReference>
<reference evidence="4" key="2">
    <citation type="submission" date="2021-04" db="EMBL/GenBank/DDBJ databases">
        <authorList>
            <person name="Gilroy R."/>
        </authorList>
    </citation>
    <scope>NUCLEOTIDE SEQUENCE</scope>
    <source>
        <strain evidence="4">CHK183-1962</strain>
    </source>
</reference>
<feature type="transmembrane region" description="Helical" evidence="2">
    <location>
        <begin position="131"/>
        <end position="151"/>
    </location>
</feature>
<feature type="transmembrane region" description="Helical" evidence="2">
    <location>
        <begin position="77"/>
        <end position="100"/>
    </location>
</feature>
<feature type="transmembrane region" description="Helical" evidence="2">
    <location>
        <begin position="229"/>
        <end position="247"/>
    </location>
</feature>
<name>A0A9D1XEA0_9FIRM</name>
<feature type="transmembrane region" description="Helical" evidence="2">
    <location>
        <begin position="157"/>
        <end position="180"/>
    </location>
</feature>
<feature type="domain" description="EamA" evidence="3">
    <location>
        <begin position="3"/>
        <end position="146"/>
    </location>
</feature>
<evidence type="ECO:0000256" key="1">
    <source>
        <dbReference type="ARBA" id="ARBA00007362"/>
    </source>
</evidence>
<organism evidence="4 5">
    <name type="scientific">Candidatus Fusicatenibacter merdavium</name>
    <dbReference type="NCBI Taxonomy" id="2838600"/>
    <lineage>
        <taxon>Bacteria</taxon>
        <taxon>Bacillati</taxon>
        <taxon>Bacillota</taxon>
        <taxon>Clostridia</taxon>
        <taxon>Lachnospirales</taxon>
        <taxon>Lachnospiraceae</taxon>
        <taxon>Fusicatenibacter</taxon>
    </lineage>
</organism>
<proteinExistence type="inferred from homology"/>
<reference evidence="4" key="1">
    <citation type="journal article" date="2021" name="PeerJ">
        <title>Extensive microbial diversity within the chicken gut microbiome revealed by metagenomics and culture.</title>
        <authorList>
            <person name="Gilroy R."/>
            <person name="Ravi A."/>
            <person name="Getino M."/>
            <person name="Pursley I."/>
            <person name="Horton D.L."/>
            <person name="Alikhan N.F."/>
            <person name="Baker D."/>
            <person name="Gharbi K."/>
            <person name="Hall N."/>
            <person name="Watson M."/>
            <person name="Adriaenssens E.M."/>
            <person name="Foster-Nyarko E."/>
            <person name="Jarju S."/>
            <person name="Secka A."/>
            <person name="Antonio M."/>
            <person name="Oren A."/>
            <person name="Chaudhuri R.R."/>
            <person name="La Ragione R."/>
            <person name="Hildebrand F."/>
            <person name="Pallen M.J."/>
        </authorList>
    </citation>
    <scope>NUCLEOTIDE SEQUENCE</scope>
    <source>
        <strain evidence="4">CHK183-1962</strain>
    </source>
</reference>
<dbReference type="AlphaFoldDB" id="A0A9D1XEA0"/>
<evidence type="ECO:0000259" key="3">
    <source>
        <dbReference type="Pfam" id="PF00892"/>
    </source>
</evidence>
<dbReference type="PANTHER" id="PTHR22911:SF137">
    <property type="entry name" value="SOLUTE CARRIER FAMILY 35 MEMBER G2-RELATED"/>
    <property type="match status" value="1"/>
</dbReference>
<evidence type="ECO:0000313" key="5">
    <source>
        <dbReference type="Proteomes" id="UP000886890"/>
    </source>
</evidence>
<sequence>MITGLMAGVFWAADTVILGIALAMTPFVSTEEAVFLAPFISTFLHDFCSALWMLLYTGVRKQFRGVIRALKTRSGKFIVLGALLGGPVGMSGYVAAIYYMGAGYTSIVSSIFPALGALLSSIFLKEKMRGYQIAGLVVSLLGVIALGYTPGEAGKNYLLGFLCAAVCVFGWALEAVICAYGMRDPEVTNEHALMIRQATSAVFYGIVILPLLKGWGITVSAAASSALPVILAAAFFGTASYLCYYLAIHCLGASKAMPLDVTYSAWALVFGAVFLHTVPDWTSVVFGIITVCGSIVAACDMKEVLRVRKK</sequence>
<keyword evidence="2" id="KW-0812">Transmembrane</keyword>
<accession>A0A9D1XEA0</accession>
<feature type="transmembrane region" description="Helical" evidence="2">
    <location>
        <begin position="7"/>
        <end position="28"/>
    </location>
</feature>
<feature type="transmembrane region" description="Helical" evidence="2">
    <location>
        <begin position="201"/>
        <end position="223"/>
    </location>
</feature>
<dbReference type="Proteomes" id="UP000886890">
    <property type="component" value="Unassembled WGS sequence"/>
</dbReference>
<evidence type="ECO:0000313" key="4">
    <source>
        <dbReference type="EMBL" id="HIX77659.1"/>
    </source>
</evidence>
<feature type="transmembrane region" description="Helical" evidence="2">
    <location>
        <begin position="284"/>
        <end position="301"/>
    </location>
</feature>
<dbReference type="Pfam" id="PF00892">
    <property type="entry name" value="EamA"/>
    <property type="match status" value="2"/>
</dbReference>
<comment type="caution">
    <text evidence="4">The sequence shown here is derived from an EMBL/GenBank/DDBJ whole genome shotgun (WGS) entry which is preliminary data.</text>
</comment>
<gene>
    <name evidence="4" type="ORF">H9734_08725</name>
</gene>
<keyword evidence="2" id="KW-1133">Transmembrane helix</keyword>
<comment type="similarity">
    <text evidence="1">Belongs to the EamA transporter family.</text>
</comment>
<dbReference type="EMBL" id="DXEK01000147">
    <property type="protein sequence ID" value="HIX77659.1"/>
    <property type="molecule type" value="Genomic_DNA"/>
</dbReference>
<dbReference type="InterPro" id="IPR037185">
    <property type="entry name" value="EmrE-like"/>
</dbReference>
<feature type="transmembrane region" description="Helical" evidence="2">
    <location>
        <begin position="259"/>
        <end position="278"/>
    </location>
</feature>
<dbReference type="GO" id="GO:0016020">
    <property type="term" value="C:membrane"/>
    <property type="evidence" value="ECO:0007669"/>
    <property type="project" value="InterPro"/>
</dbReference>
<feature type="transmembrane region" description="Helical" evidence="2">
    <location>
        <begin position="106"/>
        <end position="124"/>
    </location>
</feature>
<protein>
    <submittedName>
        <fullName evidence="4">DMT family transporter</fullName>
    </submittedName>
</protein>